<evidence type="ECO:0000256" key="2">
    <source>
        <dbReference type="SAM" id="MobiDB-lite"/>
    </source>
</evidence>
<dbReference type="Proteomes" id="UP000800094">
    <property type="component" value="Unassembled WGS sequence"/>
</dbReference>
<dbReference type="Gene3D" id="3.40.50.300">
    <property type="entry name" value="P-loop containing nucleotide triphosphate hydrolases"/>
    <property type="match status" value="1"/>
</dbReference>
<dbReference type="Pfam" id="PF24883">
    <property type="entry name" value="NPHP3_N"/>
    <property type="match status" value="1"/>
</dbReference>
<dbReference type="EMBL" id="ML987191">
    <property type="protein sequence ID" value="KAF2253353.1"/>
    <property type="molecule type" value="Genomic_DNA"/>
</dbReference>
<dbReference type="InterPro" id="IPR029058">
    <property type="entry name" value="AB_hydrolase_fold"/>
</dbReference>
<keyword evidence="5" id="KW-1185">Reference proteome</keyword>
<sequence length="998" mass="111734">MSVSGHSRQPVDVVEEGISVLWGPENATSDIVLIHGLQGHPKNTWLYKKSSVFRSRKAEAASSCYWPEDLLPHDFATCRILTYGYDSRIIRNFFSGAANRTNILGHAKLFLDEMEEQRRECRNRPLVFVAHSLGGLLVKAVLRQASETSPDPANGRFFHQILAATVGTVFLGTPHRGSDYADFAKMIANAARAAQLDRSTSLLADLKPDASMLEVLNESFLQLVEEHQFQLVTFEEGRGLGMPLIARGPVVRSWSAHLGLVESVEQKYTINADHRNMCRFHGRDSPGYGQIRRAIEGCIQRGVEPLFWIRGKPASGKSTLMKMVLDDARTSSAFERNARGKTVVAAFFFHDRGSDLQKSLEGLLRDVLWKISKEVPSLGHLFLNSYEQKDSLVRDSGSTPWTRSTTLPIFRAMMAQDIIEVSVLLFIDALDEYSGHHKDIAMFLESCKGAKKTKLKICFSSRPEQEFLDRFADTPGFYIHEQTEDDIRKVIETEFDNNTRMKGFLVGADHQETTAVVELQNRILELSNGVFLWTRLILDELLDEYTGGATLEELRVLLEKVPGDLEDYYDYMVANRISKDERHVVERRRIFQILQCGDVTSLRELFLAVELATVRDLSTYKATLPSDLDHARRRLKRRCGPLVEDNHRFPAPKGSVMVEDPLRDKHELDIGDCDPSLIRNRPQFLHQTVKTWSSKSPGISVEGNGYEYLLKAAVHTARCNRGLWPGHINVLTARILGANAAGSDTLWIPSCINVIKIASLDWGGDYDVSVLAALAGVPSLLKKALKTTEAHTPVTFKQYCRWIADYNFRKVDVHWDAEIPSTIMDHELISESLPYWTAATFDDIGILDSSLRGNDAVYHSRRRVAIPAAAGGWILMEEVIASLVAMALRKTSLKVEHGGYPLLFLNLIKDFEVVASFNENDGQLSISQARSLLDARTHLGKWNVGGTIMGSRTHAHFPSLLALPAPSNPYVSGGPSSQKGLKRTEGFYNFPKQATKEG</sequence>
<dbReference type="SUPFAM" id="SSF53474">
    <property type="entry name" value="alpha/beta-Hydrolases"/>
    <property type="match status" value="1"/>
</dbReference>
<keyword evidence="1" id="KW-0677">Repeat</keyword>
<dbReference type="PANTHER" id="PTHR10039:SF5">
    <property type="entry name" value="NACHT DOMAIN-CONTAINING PROTEIN"/>
    <property type="match status" value="1"/>
</dbReference>
<proteinExistence type="predicted"/>
<dbReference type="InterPro" id="IPR027417">
    <property type="entry name" value="P-loop_NTPase"/>
</dbReference>
<protein>
    <recommendedName>
        <fullName evidence="3">Nephrocystin 3-like N-terminal domain-containing protein</fullName>
    </recommendedName>
</protein>
<dbReference type="OrthoDB" id="427518at2759"/>
<dbReference type="Gene3D" id="3.40.50.1820">
    <property type="entry name" value="alpha/beta hydrolase"/>
    <property type="match status" value="1"/>
</dbReference>
<dbReference type="InterPro" id="IPR056884">
    <property type="entry name" value="NPHP3-like_N"/>
</dbReference>
<reference evidence="4" key="1">
    <citation type="journal article" date="2020" name="Stud. Mycol.">
        <title>101 Dothideomycetes genomes: a test case for predicting lifestyles and emergence of pathogens.</title>
        <authorList>
            <person name="Haridas S."/>
            <person name="Albert R."/>
            <person name="Binder M."/>
            <person name="Bloem J."/>
            <person name="Labutti K."/>
            <person name="Salamov A."/>
            <person name="Andreopoulos B."/>
            <person name="Baker S."/>
            <person name="Barry K."/>
            <person name="Bills G."/>
            <person name="Bluhm B."/>
            <person name="Cannon C."/>
            <person name="Castanera R."/>
            <person name="Culley D."/>
            <person name="Daum C."/>
            <person name="Ezra D."/>
            <person name="Gonzalez J."/>
            <person name="Henrissat B."/>
            <person name="Kuo A."/>
            <person name="Liang C."/>
            <person name="Lipzen A."/>
            <person name="Lutzoni F."/>
            <person name="Magnuson J."/>
            <person name="Mondo S."/>
            <person name="Nolan M."/>
            <person name="Ohm R."/>
            <person name="Pangilinan J."/>
            <person name="Park H.-J."/>
            <person name="Ramirez L."/>
            <person name="Alfaro M."/>
            <person name="Sun H."/>
            <person name="Tritt A."/>
            <person name="Yoshinaga Y."/>
            <person name="Zwiers L.-H."/>
            <person name="Turgeon B."/>
            <person name="Goodwin S."/>
            <person name="Spatafora J."/>
            <person name="Crous P."/>
            <person name="Grigoriev I."/>
        </authorList>
    </citation>
    <scope>NUCLEOTIDE SEQUENCE</scope>
    <source>
        <strain evidence="4">CBS 122368</strain>
    </source>
</reference>
<evidence type="ECO:0000256" key="1">
    <source>
        <dbReference type="ARBA" id="ARBA00022737"/>
    </source>
</evidence>
<dbReference type="AlphaFoldDB" id="A0A6A6IVX5"/>
<gene>
    <name evidence="4" type="ORF">BU26DRAFT_501549</name>
</gene>
<feature type="domain" description="Nephrocystin 3-like N-terminal" evidence="3">
    <location>
        <begin position="304"/>
        <end position="462"/>
    </location>
</feature>
<name>A0A6A6IVX5_9PLEO</name>
<evidence type="ECO:0000313" key="5">
    <source>
        <dbReference type="Proteomes" id="UP000800094"/>
    </source>
</evidence>
<evidence type="ECO:0000259" key="3">
    <source>
        <dbReference type="Pfam" id="PF24883"/>
    </source>
</evidence>
<dbReference type="SUPFAM" id="SSF52540">
    <property type="entry name" value="P-loop containing nucleoside triphosphate hydrolases"/>
    <property type="match status" value="1"/>
</dbReference>
<accession>A0A6A6IVX5</accession>
<organism evidence="4 5">
    <name type="scientific">Trematosphaeria pertusa</name>
    <dbReference type="NCBI Taxonomy" id="390896"/>
    <lineage>
        <taxon>Eukaryota</taxon>
        <taxon>Fungi</taxon>
        <taxon>Dikarya</taxon>
        <taxon>Ascomycota</taxon>
        <taxon>Pezizomycotina</taxon>
        <taxon>Dothideomycetes</taxon>
        <taxon>Pleosporomycetidae</taxon>
        <taxon>Pleosporales</taxon>
        <taxon>Massarineae</taxon>
        <taxon>Trematosphaeriaceae</taxon>
        <taxon>Trematosphaeria</taxon>
    </lineage>
</organism>
<dbReference type="GeneID" id="54579905"/>
<feature type="region of interest" description="Disordered" evidence="2">
    <location>
        <begin position="971"/>
        <end position="998"/>
    </location>
</feature>
<dbReference type="PANTHER" id="PTHR10039">
    <property type="entry name" value="AMELOGENIN"/>
    <property type="match status" value="1"/>
</dbReference>
<dbReference type="RefSeq" id="XP_033688357.1">
    <property type="nucleotide sequence ID" value="XM_033826575.1"/>
</dbReference>
<evidence type="ECO:0000313" key="4">
    <source>
        <dbReference type="EMBL" id="KAF2253353.1"/>
    </source>
</evidence>